<accession>A0A8H6XX86</accession>
<dbReference type="Proteomes" id="UP000620124">
    <property type="component" value="Unassembled WGS sequence"/>
</dbReference>
<protein>
    <submittedName>
        <fullName evidence="2">Uncharacterized protein</fullName>
    </submittedName>
</protein>
<feature type="region of interest" description="Disordered" evidence="1">
    <location>
        <begin position="195"/>
        <end position="220"/>
    </location>
</feature>
<dbReference type="EMBL" id="JACAZI010000010">
    <property type="protein sequence ID" value="KAF7349908.1"/>
    <property type="molecule type" value="Genomic_DNA"/>
</dbReference>
<name>A0A8H6XX86_9AGAR</name>
<organism evidence="2 3">
    <name type="scientific">Mycena venus</name>
    <dbReference type="NCBI Taxonomy" id="2733690"/>
    <lineage>
        <taxon>Eukaryota</taxon>
        <taxon>Fungi</taxon>
        <taxon>Dikarya</taxon>
        <taxon>Basidiomycota</taxon>
        <taxon>Agaricomycotina</taxon>
        <taxon>Agaricomycetes</taxon>
        <taxon>Agaricomycetidae</taxon>
        <taxon>Agaricales</taxon>
        <taxon>Marasmiineae</taxon>
        <taxon>Mycenaceae</taxon>
        <taxon>Mycena</taxon>
    </lineage>
</organism>
<dbReference type="OrthoDB" id="2992578at2759"/>
<gene>
    <name evidence="2" type="ORF">MVEN_01291500</name>
</gene>
<comment type="caution">
    <text evidence="2">The sequence shown here is derived from an EMBL/GenBank/DDBJ whole genome shotgun (WGS) entry which is preliminary data.</text>
</comment>
<feature type="compositionally biased region" description="Basic and acidic residues" evidence="1">
    <location>
        <begin position="199"/>
        <end position="220"/>
    </location>
</feature>
<keyword evidence="3" id="KW-1185">Reference proteome</keyword>
<evidence type="ECO:0000313" key="3">
    <source>
        <dbReference type="Proteomes" id="UP000620124"/>
    </source>
</evidence>
<evidence type="ECO:0000256" key="1">
    <source>
        <dbReference type="SAM" id="MobiDB-lite"/>
    </source>
</evidence>
<reference evidence="2" key="1">
    <citation type="submission" date="2020-05" db="EMBL/GenBank/DDBJ databases">
        <title>Mycena genomes resolve the evolution of fungal bioluminescence.</title>
        <authorList>
            <person name="Tsai I.J."/>
        </authorList>
    </citation>
    <scope>NUCLEOTIDE SEQUENCE</scope>
    <source>
        <strain evidence="2">CCC161011</strain>
    </source>
</reference>
<dbReference type="AlphaFoldDB" id="A0A8H6XX86"/>
<evidence type="ECO:0000313" key="2">
    <source>
        <dbReference type="EMBL" id="KAF7349908.1"/>
    </source>
</evidence>
<proteinExistence type="predicted"/>
<sequence>MSSSVQKNRFTAFGIHRAPANLSKREFDAKVATFCDSLVALPVVQKNFLSLNMVSQNTIMDAHVKELGCSESQTYVLLIAEFETVDNYTEVQHDPAFKNLFSDTFTFRAESIGFSADAVTRIDVPRSTGTERQLWVGIYKGPGLSPPAQFQKDVSATMDQYVALPVSRKYMLSHTVWTANNIFAASVQLQRLSKGRVGRGGDDRNRELGSCDRDLRRRRI</sequence>